<keyword evidence="6 11" id="KW-0378">Hydrolase</keyword>
<dbReference type="KEGG" id="mec:Q7C_716"/>
<comment type="subcellular location">
    <subcellularLocation>
        <location evidence="2">Membrane</location>
        <topology evidence="2">Multi-pass membrane protein</topology>
    </subcellularLocation>
</comment>
<dbReference type="RefSeq" id="WP_014703308.1">
    <property type="nucleotide sequence ID" value="NC_017856.1"/>
</dbReference>
<evidence type="ECO:0000256" key="9">
    <source>
        <dbReference type="ARBA" id="ARBA00023049"/>
    </source>
</evidence>
<dbReference type="EC" id="3.4.24.-" evidence="11"/>
<evidence type="ECO:0000259" key="12">
    <source>
        <dbReference type="SMART" id="SM00228"/>
    </source>
</evidence>
<keyword evidence="7 11" id="KW-0862">Zinc</keyword>
<dbReference type="GO" id="GO:0006508">
    <property type="term" value="P:proteolysis"/>
    <property type="evidence" value="ECO:0007669"/>
    <property type="project" value="UniProtKB-KW"/>
</dbReference>
<gene>
    <name evidence="13" type="ordered locus">Q7C_716</name>
</gene>
<dbReference type="PATRIC" id="fig|754477.3.peg.708"/>
<dbReference type="HOGENOM" id="CLU_025778_0_2_6"/>
<organism evidence="13 14">
    <name type="scientific">Methylophaga frappieri (strain ATCC BAA-2434 / DSM 25690 / JAM7)</name>
    <dbReference type="NCBI Taxonomy" id="754477"/>
    <lineage>
        <taxon>Bacteria</taxon>
        <taxon>Pseudomonadati</taxon>
        <taxon>Pseudomonadota</taxon>
        <taxon>Gammaproteobacteria</taxon>
        <taxon>Thiotrichales</taxon>
        <taxon>Piscirickettsiaceae</taxon>
        <taxon>Methylophaga</taxon>
    </lineage>
</organism>
<evidence type="ECO:0000256" key="1">
    <source>
        <dbReference type="ARBA" id="ARBA00001947"/>
    </source>
</evidence>
<dbReference type="InterPro" id="IPR041489">
    <property type="entry name" value="PDZ_6"/>
</dbReference>
<dbReference type="SUPFAM" id="SSF50156">
    <property type="entry name" value="PDZ domain-like"/>
    <property type="match status" value="2"/>
</dbReference>
<keyword evidence="14" id="KW-1185">Reference proteome</keyword>
<accession>I1YG44</accession>
<keyword evidence="10 11" id="KW-0472">Membrane</keyword>
<evidence type="ECO:0000256" key="6">
    <source>
        <dbReference type="ARBA" id="ARBA00022801"/>
    </source>
</evidence>
<feature type="transmembrane region" description="Helical" evidence="11">
    <location>
        <begin position="369"/>
        <end position="391"/>
    </location>
</feature>
<keyword evidence="4 13" id="KW-0645">Protease</keyword>
<dbReference type="PANTHER" id="PTHR42837:SF2">
    <property type="entry name" value="MEMBRANE METALLOPROTEASE ARASP2, CHLOROPLASTIC-RELATED"/>
    <property type="match status" value="1"/>
</dbReference>
<comment type="similarity">
    <text evidence="3 11">Belongs to the peptidase M50B family.</text>
</comment>
<evidence type="ECO:0000313" key="14">
    <source>
        <dbReference type="Proteomes" id="UP000009145"/>
    </source>
</evidence>
<dbReference type="Proteomes" id="UP000009145">
    <property type="component" value="Chromosome"/>
</dbReference>
<evidence type="ECO:0000256" key="3">
    <source>
        <dbReference type="ARBA" id="ARBA00007931"/>
    </source>
</evidence>
<dbReference type="GO" id="GO:0046872">
    <property type="term" value="F:metal ion binding"/>
    <property type="evidence" value="ECO:0007669"/>
    <property type="project" value="UniProtKB-KW"/>
</dbReference>
<keyword evidence="9 11" id="KW-0482">Metalloprotease</keyword>
<dbReference type="PANTHER" id="PTHR42837">
    <property type="entry name" value="REGULATOR OF SIGMA-E PROTEASE RSEP"/>
    <property type="match status" value="1"/>
</dbReference>
<comment type="cofactor">
    <cofactor evidence="1 11">
        <name>Zn(2+)</name>
        <dbReference type="ChEBI" id="CHEBI:29105"/>
    </cofactor>
</comment>
<proteinExistence type="inferred from homology"/>
<feature type="domain" description="PDZ" evidence="12">
    <location>
        <begin position="188"/>
        <end position="274"/>
    </location>
</feature>
<evidence type="ECO:0000256" key="10">
    <source>
        <dbReference type="ARBA" id="ARBA00023136"/>
    </source>
</evidence>
<dbReference type="InterPro" id="IPR036034">
    <property type="entry name" value="PDZ_sf"/>
</dbReference>
<evidence type="ECO:0000256" key="8">
    <source>
        <dbReference type="ARBA" id="ARBA00022989"/>
    </source>
</evidence>
<dbReference type="STRING" id="754477.Q7C_716"/>
<dbReference type="GO" id="GO:0004222">
    <property type="term" value="F:metalloendopeptidase activity"/>
    <property type="evidence" value="ECO:0007669"/>
    <property type="project" value="InterPro"/>
</dbReference>
<sequence length="445" mass="47370">MQSLFFFIVALSLLVVVHEFGHYWVARRCGVKVLTFSVGFGKALLTRYNRHGTAFVLAALPLGGYVKMLDSRQMPVSPAETATSFDHQPLSKRTAIVFAGPLANILFAVLAYWLILVIGVPGAKPIIGSVAEGSPAALAQLQAGDEIRHIEGERAPTWRRAFELWFAAAQSGETVTIEVLSGGVTSQKKLTLPVVAVDESATLLTQVGVVPYRPEIKPILGQITPGGAADKAGLKAGDELISSDGEQITDWQSWVEHIQASAGKTLAITVQRESERRQLSVIPTADENGLGRIGVGVDTTNQTLPASLSSEMRLGPVAAVPVAFQQTWSFMRNTVVSLWGMVTGQVSADNLGGPVSIAQFAGSSAQQGVVAFIGFLAMISISLGILNLLPIPVLDGGHLLLYLIEWVKGSPVSETAQLQAQKIGLIVLLLLMSLAFANDLSRLFG</sequence>
<protein>
    <recommendedName>
        <fullName evidence="11">Zinc metalloprotease</fullName>
        <ecNumber evidence="11">3.4.24.-</ecNumber>
    </recommendedName>
</protein>
<keyword evidence="8 11" id="KW-1133">Transmembrane helix</keyword>
<dbReference type="GO" id="GO:0016020">
    <property type="term" value="C:membrane"/>
    <property type="evidence" value="ECO:0007669"/>
    <property type="project" value="UniProtKB-SubCell"/>
</dbReference>
<feature type="transmembrane region" description="Helical" evidence="11">
    <location>
        <begin position="95"/>
        <end position="118"/>
    </location>
</feature>
<dbReference type="OrthoDB" id="9782003at2"/>
<keyword evidence="5 11" id="KW-0812">Transmembrane</keyword>
<feature type="domain" description="PDZ" evidence="12">
    <location>
        <begin position="111"/>
        <end position="183"/>
    </location>
</feature>
<dbReference type="InterPro" id="IPR001478">
    <property type="entry name" value="PDZ"/>
</dbReference>
<dbReference type="Pfam" id="PF17820">
    <property type="entry name" value="PDZ_6"/>
    <property type="match status" value="1"/>
</dbReference>
<dbReference type="AlphaFoldDB" id="I1YG44"/>
<evidence type="ECO:0000256" key="2">
    <source>
        <dbReference type="ARBA" id="ARBA00004141"/>
    </source>
</evidence>
<dbReference type="CDD" id="cd23081">
    <property type="entry name" value="cpPDZ_EcRseP-like"/>
    <property type="match status" value="1"/>
</dbReference>
<dbReference type="CDD" id="cd06163">
    <property type="entry name" value="S2P-M50_PDZ_RseP-like"/>
    <property type="match status" value="1"/>
</dbReference>
<dbReference type="NCBIfam" id="TIGR00054">
    <property type="entry name" value="RIP metalloprotease RseP"/>
    <property type="match status" value="1"/>
</dbReference>
<evidence type="ECO:0000256" key="4">
    <source>
        <dbReference type="ARBA" id="ARBA00022670"/>
    </source>
</evidence>
<dbReference type="EMBL" id="CP003380">
    <property type="protein sequence ID" value="AFJ01887.1"/>
    <property type="molecule type" value="Genomic_DNA"/>
</dbReference>
<evidence type="ECO:0000256" key="11">
    <source>
        <dbReference type="RuleBase" id="RU362031"/>
    </source>
</evidence>
<evidence type="ECO:0000313" key="13">
    <source>
        <dbReference type="EMBL" id="AFJ01887.1"/>
    </source>
</evidence>
<reference evidence="13 14" key="1">
    <citation type="journal article" date="2012" name="J. Bacteriol.">
        <title>Complete genome sequences of Methylophaga sp. strain JAM1 and Methylophaga sp. strain JAM7.</title>
        <authorList>
            <person name="Villeneuve C."/>
            <person name="Martineau C."/>
            <person name="Mauffrey F."/>
            <person name="Villemur R."/>
        </authorList>
    </citation>
    <scope>NUCLEOTIDE SEQUENCE [LARGE SCALE GENOMIC DNA]</scope>
    <source>
        <strain evidence="13 14">JAM7</strain>
    </source>
</reference>
<dbReference type="Gene3D" id="2.30.42.10">
    <property type="match status" value="2"/>
</dbReference>
<dbReference type="InterPro" id="IPR004387">
    <property type="entry name" value="Pept_M50_Zn"/>
</dbReference>
<feature type="transmembrane region" description="Helical" evidence="11">
    <location>
        <begin position="423"/>
        <end position="440"/>
    </location>
</feature>
<keyword evidence="11" id="KW-0479">Metal-binding</keyword>
<dbReference type="InterPro" id="IPR008915">
    <property type="entry name" value="Peptidase_M50"/>
</dbReference>
<dbReference type="Pfam" id="PF02163">
    <property type="entry name" value="Peptidase_M50"/>
    <property type="match status" value="1"/>
</dbReference>
<name>I1YG44_METFJ</name>
<dbReference type="eggNOG" id="COG0750">
    <property type="taxonomic scope" value="Bacteria"/>
</dbReference>
<dbReference type="SMART" id="SM00228">
    <property type="entry name" value="PDZ"/>
    <property type="match status" value="2"/>
</dbReference>
<evidence type="ECO:0000256" key="7">
    <source>
        <dbReference type="ARBA" id="ARBA00022833"/>
    </source>
</evidence>
<evidence type="ECO:0000256" key="5">
    <source>
        <dbReference type="ARBA" id="ARBA00022692"/>
    </source>
</evidence>